<name>A0A1H7H6M2_STRJI</name>
<feature type="domain" description="PPM-type phosphatase" evidence="4">
    <location>
        <begin position="562"/>
        <end position="770"/>
    </location>
</feature>
<dbReference type="SUPFAM" id="SSF81606">
    <property type="entry name" value="PP2C-like"/>
    <property type="match status" value="1"/>
</dbReference>
<feature type="domain" description="ANTAR" evidence="3">
    <location>
        <begin position="24"/>
        <end position="85"/>
    </location>
</feature>
<proteinExistence type="predicted"/>
<dbReference type="STRING" id="235985.SAMN05414137_10297"/>
<evidence type="ECO:0000313" key="6">
    <source>
        <dbReference type="Proteomes" id="UP000183015"/>
    </source>
</evidence>
<dbReference type="Gene3D" id="3.30.450.20">
    <property type="entry name" value="PAS domain"/>
    <property type="match status" value="1"/>
</dbReference>
<dbReference type="InterPro" id="IPR036457">
    <property type="entry name" value="PPM-type-like_dom_sf"/>
</dbReference>
<feature type="compositionally biased region" description="Low complexity" evidence="2">
    <location>
        <begin position="92"/>
        <end position="109"/>
    </location>
</feature>
<dbReference type="EMBL" id="FOAZ01000002">
    <property type="protein sequence ID" value="SEK45934.1"/>
    <property type="molecule type" value="Genomic_DNA"/>
</dbReference>
<dbReference type="InterPro" id="IPR035965">
    <property type="entry name" value="PAS-like_dom_sf"/>
</dbReference>
<dbReference type="Proteomes" id="UP000183015">
    <property type="component" value="Unassembled WGS sequence"/>
</dbReference>
<dbReference type="OrthoDB" id="7943561at2"/>
<dbReference type="PANTHER" id="PTHR43156:SF2">
    <property type="entry name" value="STAGE II SPORULATION PROTEIN E"/>
    <property type="match status" value="1"/>
</dbReference>
<evidence type="ECO:0000313" key="5">
    <source>
        <dbReference type="EMBL" id="SEK45934.1"/>
    </source>
</evidence>
<dbReference type="InterPro" id="IPR001932">
    <property type="entry name" value="PPM-type_phosphatase-like_dom"/>
</dbReference>
<dbReference type="RefSeq" id="WP_082015055.1">
    <property type="nucleotide sequence ID" value="NZ_BBPN01000014.1"/>
</dbReference>
<dbReference type="SMART" id="SM01012">
    <property type="entry name" value="ANTAR"/>
    <property type="match status" value="1"/>
</dbReference>
<protein>
    <submittedName>
        <fullName evidence="5">Serine phosphatase RsbU, regulator of sigma subunit</fullName>
    </submittedName>
</protein>
<feature type="region of interest" description="Disordered" evidence="2">
    <location>
        <begin position="87"/>
        <end position="115"/>
    </location>
</feature>
<dbReference type="Pfam" id="PF03861">
    <property type="entry name" value="ANTAR"/>
    <property type="match status" value="1"/>
</dbReference>
<reference evidence="6" key="1">
    <citation type="submission" date="2016-10" db="EMBL/GenBank/DDBJ databases">
        <authorList>
            <person name="Varghese N."/>
        </authorList>
    </citation>
    <scope>NUCLEOTIDE SEQUENCE [LARGE SCALE GENOMIC DNA]</scope>
    <source>
        <strain evidence="6">DSM 45096 / BCRC 16803 / CGMCC 4.1857 / CIP 109030 / JCM 12277 / KCTC 19219 / NBRC 100920 / 33214</strain>
    </source>
</reference>
<dbReference type="eggNOG" id="COG2208">
    <property type="taxonomic scope" value="Bacteria"/>
</dbReference>
<dbReference type="Gene3D" id="3.60.40.10">
    <property type="entry name" value="PPM-type phosphatase domain"/>
    <property type="match status" value="1"/>
</dbReference>
<dbReference type="PROSITE" id="PS51746">
    <property type="entry name" value="PPM_2"/>
    <property type="match status" value="1"/>
</dbReference>
<keyword evidence="6" id="KW-1185">Reference proteome</keyword>
<dbReference type="SUPFAM" id="SSF55785">
    <property type="entry name" value="PYP-like sensor domain (PAS domain)"/>
    <property type="match status" value="1"/>
</dbReference>
<evidence type="ECO:0000259" key="4">
    <source>
        <dbReference type="PROSITE" id="PS51746"/>
    </source>
</evidence>
<dbReference type="AlphaFoldDB" id="A0A1H7H6M2"/>
<evidence type="ECO:0000256" key="2">
    <source>
        <dbReference type="SAM" id="MobiDB-lite"/>
    </source>
</evidence>
<dbReference type="Gene3D" id="1.10.10.10">
    <property type="entry name" value="Winged helix-like DNA-binding domain superfamily/Winged helix DNA-binding domain"/>
    <property type="match status" value="1"/>
</dbReference>
<dbReference type="Pfam" id="PF07228">
    <property type="entry name" value="SpoIIE"/>
    <property type="match status" value="1"/>
</dbReference>
<dbReference type="InterPro" id="IPR036388">
    <property type="entry name" value="WH-like_DNA-bd_sf"/>
</dbReference>
<dbReference type="GO" id="GO:0003723">
    <property type="term" value="F:RNA binding"/>
    <property type="evidence" value="ECO:0007669"/>
    <property type="project" value="InterPro"/>
</dbReference>
<accession>A0A1H7H6M2</accession>
<dbReference type="GO" id="GO:0016791">
    <property type="term" value="F:phosphatase activity"/>
    <property type="evidence" value="ECO:0007669"/>
    <property type="project" value="TreeGrafter"/>
</dbReference>
<dbReference type="InterPro" id="IPR005561">
    <property type="entry name" value="ANTAR"/>
</dbReference>
<dbReference type="PANTHER" id="PTHR43156">
    <property type="entry name" value="STAGE II SPORULATION PROTEIN E-RELATED"/>
    <property type="match status" value="1"/>
</dbReference>
<keyword evidence="1" id="KW-0378">Hydrolase</keyword>
<dbReference type="InterPro" id="IPR052016">
    <property type="entry name" value="Bact_Sigma-Reg"/>
</dbReference>
<evidence type="ECO:0000259" key="3">
    <source>
        <dbReference type="PROSITE" id="PS50921"/>
    </source>
</evidence>
<feature type="region of interest" description="Disordered" evidence="2">
    <location>
        <begin position="347"/>
        <end position="369"/>
    </location>
</feature>
<evidence type="ECO:0000256" key="1">
    <source>
        <dbReference type="ARBA" id="ARBA00022801"/>
    </source>
</evidence>
<sequence>MPQGLPDAGDADRRVDQGSTGAAIDALVAEVNALRAELQRRHLLDLATGVLVGRHQVTPAAAGSMLEEMASGAAVEVADLAADIVNEASGDPGTAPASTSTSTSPAPVAGRRRVVDEARSRRRVSGAAELGLDLDDVAAMLLEGPLARLGVDALMVWQRAQADCLALKAAVGVGPLAAARWSWIPPQWSTVPHHVTTSGVPQWFPAGISVEGTLPGAEDAPRAVLPLRDGGVAVGVVLLLWSAQQPLDEEIRLQAAGAVEVLARVLGQDQSLKDSAMSRPVLAAVLDLLAQPAVLLHGGGAPGGPFVEYLNAAARRAGSGAPHPVGRPFAQVFPHVHADVLTMVDASRRSGDSQRASRVPPTRPPGGPAPLLNVRVLALGEERSVVLWHQENQDHSFSVLQRAGRLGSLAAFEDDLTSGTAQWAELVPGCLGLPAGTPPFPLHALGALLLPDDRPELEESLQRLTVRLEGVSAVLRLPRPEGGVRHIRLIAEPLLTHGTLTGITGFFQDVSIQHQTEAALAATFDELGSVQAKAAIRHQLALQLQRAIVPDLPSSHDLPGVEVAARYRPAAEEYRVGGDWYDVLRLPNGEVMIAVGDVAGHGIDAATGMVALRNALRGLAFSGEPPGRLMHWLNEVTLHTPGHPTATAVCARYDPELRRLHWTSAGHLPPVLLREGRAELLASSANLLLGAAPDITYQESEATLRSGDMLLLFTDGLIERRHAGIDQSLVTLRRAAERLPEESLDVRADDLLATAVGDTDDDASLVLVRIT</sequence>
<gene>
    <name evidence="5" type="ORF">SAMN05414137_10297</name>
</gene>
<organism evidence="5 6">
    <name type="scientific">Streptacidiphilus jiangxiensis</name>
    <dbReference type="NCBI Taxonomy" id="235985"/>
    <lineage>
        <taxon>Bacteria</taxon>
        <taxon>Bacillati</taxon>
        <taxon>Actinomycetota</taxon>
        <taxon>Actinomycetes</taxon>
        <taxon>Kitasatosporales</taxon>
        <taxon>Streptomycetaceae</taxon>
        <taxon>Streptacidiphilus</taxon>
    </lineage>
</organism>
<dbReference type="SMART" id="SM00331">
    <property type="entry name" value="PP2C_SIG"/>
    <property type="match status" value="1"/>
</dbReference>
<dbReference type="PROSITE" id="PS50921">
    <property type="entry name" value="ANTAR"/>
    <property type="match status" value="1"/>
</dbReference>